<organism evidence="3 4">
    <name type="scientific">Gemmatimonas groenlandica</name>
    <dbReference type="NCBI Taxonomy" id="2732249"/>
    <lineage>
        <taxon>Bacteria</taxon>
        <taxon>Pseudomonadati</taxon>
        <taxon>Gemmatimonadota</taxon>
        <taxon>Gemmatimonadia</taxon>
        <taxon>Gemmatimonadales</taxon>
        <taxon>Gemmatimonadaceae</taxon>
        <taxon>Gemmatimonas</taxon>
    </lineage>
</organism>
<dbReference type="InterPro" id="IPR000572">
    <property type="entry name" value="OxRdtase_Mopterin-bd_dom"/>
</dbReference>
<keyword evidence="1" id="KW-0732">Signal</keyword>
<keyword evidence="4" id="KW-1185">Reference proteome</keyword>
<gene>
    <name evidence="3" type="ORF">HKW67_16300</name>
</gene>
<sequence length="239" mass="26375">MSGPTDRRMFLRLLSLGITAPLIAACNAQGTPGMLQLLDLVGTKNEKLERWLLSRAGNDRVKPGVRTAGAKFPSYFISDSVPTWDPAVSGAWQLVVDGAVRTPLRLDLAQLQRLATRTQTVNHYCVEGWTAAVKFQGVPMSTLAKMAQPTRDAGFVDFSSFDEGYHESWDIESTMHPQTMVAIAKDGELLSPRYGAPARVHSPVKLGYKNTKYLTRITFMPKANGGYWSDLGYEWYGGT</sequence>
<feature type="domain" description="Oxidoreductase molybdopterin-binding" evidence="2">
    <location>
        <begin position="90"/>
        <end position="228"/>
    </location>
</feature>
<evidence type="ECO:0000256" key="1">
    <source>
        <dbReference type="SAM" id="SignalP"/>
    </source>
</evidence>
<evidence type="ECO:0000313" key="3">
    <source>
        <dbReference type="EMBL" id="QJR36967.1"/>
    </source>
</evidence>
<dbReference type="InterPro" id="IPR036374">
    <property type="entry name" value="OxRdtase_Mopterin-bd_sf"/>
</dbReference>
<dbReference type="PANTHER" id="PTHR43032">
    <property type="entry name" value="PROTEIN-METHIONINE-SULFOXIDE REDUCTASE"/>
    <property type="match status" value="1"/>
</dbReference>
<feature type="signal peptide" evidence="1">
    <location>
        <begin position="1"/>
        <end position="24"/>
    </location>
</feature>
<feature type="chain" id="PRO_5027043254" evidence="1">
    <location>
        <begin position="25"/>
        <end position="239"/>
    </location>
</feature>
<dbReference type="AlphaFoldDB" id="A0A6M4ITX2"/>
<dbReference type="SUPFAM" id="SSF56524">
    <property type="entry name" value="Oxidoreductase molybdopterin-binding domain"/>
    <property type="match status" value="1"/>
</dbReference>
<dbReference type="Gene3D" id="3.90.420.10">
    <property type="entry name" value="Oxidoreductase, molybdopterin-binding domain"/>
    <property type="match status" value="1"/>
</dbReference>
<evidence type="ECO:0000313" key="4">
    <source>
        <dbReference type="Proteomes" id="UP000500938"/>
    </source>
</evidence>
<dbReference type="Proteomes" id="UP000500938">
    <property type="component" value="Chromosome"/>
</dbReference>
<dbReference type="EMBL" id="CP053085">
    <property type="protein sequence ID" value="QJR36967.1"/>
    <property type="molecule type" value="Genomic_DNA"/>
</dbReference>
<accession>A0A6M4ITX2</accession>
<dbReference type="Pfam" id="PF00174">
    <property type="entry name" value="Oxidored_molyb"/>
    <property type="match status" value="1"/>
</dbReference>
<dbReference type="RefSeq" id="WP_171226400.1">
    <property type="nucleotide sequence ID" value="NZ_CP053085.1"/>
</dbReference>
<proteinExistence type="predicted"/>
<reference evidence="3 4" key="1">
    <citation type="submission" date="2020-05" db="EMBL/GenBank/DDBJ databases">
        <title>Complete genome sequence of Gemmatimonas greenlandica TET16.</title>
        <authorList>
            <person name="Zeng Y."/>
        </authorList>
    </citation>
    <scope>NUCLEOTIDE SEQUENCE [LARGE SCALE GENOMIC DNA]</scope>
    <source>
        <strain evidence="3 4">TET16</strain>
    </source>
</reference>
<dbReference type="KEGG" id="ggr:HKW67_16300"/>
<name>A0A6M4ITX2_9BACT</name>
<evidence type="ECO:0000259" key="2">
    <source>
        <dbReference type="Pfam" id="PF00174"/>
    </source>
</evidence>
<dbReference type="PROSITE" id="PS51257">
    <property type="entry name" value="PROKAR_LIPOPROTEIN"/>
    <property type="match status" value="1"/>
</dbReference>
<protein>
    <submittedName>
        <fullName evidence="3">Molybdopterin-dependent oxidoreductase</fullName>
    </submittedName>
</protein>
<dbReference type="PANTHER" id="PTHR43032:SF2">
    <property type="entry name" value="BLL0505 PROTEIN"/>
    <property type="match status" value="1"/>
</dbReference>